<keyword evidence="7" id="KW-0249">Electron transport</keyword>
<keyword evidence="18" id="KW-1185">Reference proteome</keyword>
<evidence type="ECO:0000256" key="13">
    <source>
        <dbReference type="ARBA" id="ARBA00048483"/>
    </source>
</evidence>
<comment type="similarity">
    <text evidence="2">Belongs to the ferric reductase (FRE) family.</text>
</comment>
<dbReference type="GO" id="GO:0052851">
    <property type="term" value="F:ferric-chelate reductase (NADPH) activity"/>
    <property type="evidence" value="ECO:0007669"/>
    <property type="project" value="UniProtKB-EC"/>
</dbReference>
<comment type="catalytic activity">
    <reaction evidence="13">
        <text>2 a Fe(II)-siderophore + NADP(+) + H(+) = 2 a Fe(III)-siderophore + NADPH</text>
        <dbReference type="Rhea" id="RHEA:28795"/>
        <dbReference type="Rhea" id="RHEA-COMP:11342"/>
        <dbReference type="Rhea" id="RHEA-COMP:11344"/>
        <dbReference type="ChEBI" id="CHEBI:15378"/>
        <dbReference type="ChEBI" id="CHEBI:29033"/>
        <dbReference type="ChEBI" id="CHEBI:29034"/>
        <dbReference type="ChEBI" id="CHEBI:57783"/>
        <dbReference type="ChEBI" id="CHEBI:58349"/>
        <dbReference type="EC" id="1.16.1.9"/>
    </reaction>
</comment>
<feature type="region of interest" description="Disordered" evidence="14">
    <location>
        <begin position="852"/>
        <end position="942"/>
    </location>
</feature>
<keyword evidence="10" id="KW-0406">Ion transport</keyword>
<name>A0A8H3TTK5_9TREE</name>
<dbReference type="Pfam" id="PF08030">
    <property type="entry name" value="NAD_binding_6"/>
    <property type="match status" value="1"/>
</dbReference>
<feature type="transmembrane region" description="Helical" evidence="15">
    <location>
        <begin position="156"/>
        <end position="181"/>
    </location>
</feature>
<dbReference type="InterPro" id="IPR017938">
    <property type="entry name" value="Riboflavin_synthase-like_b-brl"/>
</dbReference>
<evidence type="ECO:0000256" key="7">
    <source>
        <dbReference type="ARBA" id="ARBA00022982"/>
    </source>
</evidence>
<dbReference type="SUPFAM" id="SSF63380">
    <property type="entry name" value="Riboflavin synthase domain-like"/>
    <property type="match status" value="1"/>
</dbReference>
<accession>A0A8H3TTK5</accession>
<dbReference type="Pfam" id="PF01794">
    <property type="entry name" value="Ferric_reduct"/>
    <property type="match status" value="1"/>
</dbReference>
<evidence type="ECO:0000313" key="17">
    <source>
        <dbReference type="EMBL" id="GHJ86691.1"/>
    </source>
</evidence>
<dbReference type="PANTHER" id="PTHR32361:SF9">
    <property type="entry name" value="FERRIC REDUCTASE TRANSMEMBRANE COMPONENT 3-RELATED"/>
    <property type="match status" value="1"/>
</dbReference>
<dbReference type="EC" id="1.16.1.9" evidence="3"/>
<sequence length="1116" mass="123718">MAIVANTTAILATASYVPPFSYYTSTAITYLGGPASTTTALSSKSTAAQAATPTNSGPVNPTVPPRADDHDFITTYLGIHSLSAPSYRYAYFLWFVLAGLAVLYAFFHHLNLQTGFMGALWNRIMIRRTVLRKKRERNAASTSGRKKRSPTLPSNAQVLSIALVGILSAILCVIGADYIAANTGTWDLGTSFSKRQMTKRVATTYVTPLYNINKEWWTSGARFGLIAFALFPLVVVLALKQPPAALLSIRQFTHLHADKLQLLHRWVGRLIWLLTAIHVALWSVRLFKDQRSSTDTRSVWTVIWIYDKFQWAVVAFVAMTALIVLSMTFVRKRAYEFFYAAHVVLTILTMLGSALHYPPLWYWIGIAAILWAVERFHRFIRFGWINGWFGGMTRTIPFKAGPKYGPAPTQDYSLSTPGPRPDSAYGEKPLPRDPFSHGSLASASASVSEFGSRLDSEYDVGTYDSKYSVEGDAYFDHYSNPQRMPSQSDTQRNAVGRDMAVGGTPRGAMPFEQNAGTMQANSTDRASGRMDSRIDSVMVPEARTVTVPPGYGHAQLLPSRTVRITMRVPRPFTWTAGQHVLLWIPEISRWQSHPFSILSTYEEQEEVEIVLLIKARKGFTAKLFEETRRRIMQTAGIQMEKIQRESSASMSMEGQDPPPVLYRVWVDGPHGSAARANPGNHESVVIVCGGTGVSFGISILNYLCRAMSNRNSGVKWHGFRSGRFLTQRVRFVWIVREFAELAWVSTMLKDCIDMVSTDALQLDIFVTSQSGYANRPPPLQSLYGNDDITLLPPRPQFAGAGHSRRGSSDSVGSDMSRDNSSVLAYLDPAVDSAYLDDDSSPTADILDLTNYEDEEDNEESPAQQELSNEVQKEGKVRRARSRRANKGRHTSQTPQNAMRYPPTQPASALPYTQNRESTNFEELQQTPRASQYSRNEGRYDPPQPILVAPQPGHAYRMSTASSVGPYSDPFGDSKGRFSPSPSLQTFDYDTKSYRGESPFAGRGLSMHSRQSSMVFMEGAHGSQEGNSMDAGLWLEGTDYHSMNVIAEMARLGKPKLDVILQEEIDRARGTIGVGTCGPASLNALVRNTVASKISPSRAMHGDKSGVISLFSEDYES</sequence>
<evidence type="ECO:0000256" key="9">
    <source>
        <dbReference type="ARBA" id="ARBA00023002"/>
    </source>
</evidence>
<dbReference type="InterPro" id="IPR013112">
    <property type="entry name" value="FAD-bd_8"/>
</dbReference>
<evidence type="ECO:0000256" key="3">
    <source>
        <dbReference type="ARBA" id="ARBA00012668"/>
    </source>
</evidence>
<feature type="compositionally biased region" description="Polar residues" evidence="14">
    <location>
        <begin position="860"/>
        <end position="869"/>
    </location>
</feature>
<gene>
    <name evidence="17" type="ORF">NliqN6_3093</name>
</gene>
<feature type="region of interest" description="Disordered" evidence="14">
    <location>
        <begin position="503"/>
        <end position="530"/>
    </location>
</feature>
<evidence type="ECO:0000256" key="8">
    <source>
        <dbReference type="ARBA" id="ARBA00022989"/>
    </source>
</evidence>
<evidence type="ECO:0000256" key="4">
    <source>
        <dbReference type="ARBA" id="ARBA00022448"/>
    </source>
</evidence>
<dbReference type="InterPro" id="IPR013121">
    <property type="entry name" value="Fe_red_NAD-bd_6"/>
</dbReference>
<dbReference type="InterPro" id="IPR017927">
    <property type="entry name" value="FAD-bd_FR_type"/>
</dbReference>
<evidence type="ECO:0000256" key="10">
    <source>
        <dbReference type="ARBA" id="ARBA00023065"/>
    </source>
</evidence>
<dbReference type="Proteomes" id="UP000620104">
    <property type="component" value="Unassembled WGS sequence"/>
</dbReference>
<proteinExistence type="inferred from homology"/>
<dbReference type="InterPro" id="IPR051410">
    <property type="entry name" value="Ferric/Cupric_Reductase"/>
</dbReference>
<feature type="transmembrane region" description="Helical" evidence="15">
    <location>
        <begin position="266"/>
        <end position="284"/>
    </location>
</feature>
<keyword evidence="5" id="KW-1003">Cell membrane</keyword>
<dbReference type="GO" id="GO:0006879">
    <property type="term" value="P:intracellular iron ion homeostasis"/>
    <property type="evidence" value="ECO:0007669"/>
    <property type="project" value="TreeGrafter"/>
</dbReference>
<feature type="compositionally biased region" description="Polar residues" evidence="14">
    <location>
        <begin position="910"/>
        <end position="934"/>
    </location>
</feature>
<dbReference type="GO" id="GO:0006826">
    <property type="term" value="P:iron ion transport"/>
    <property type="evidence" value="ECO:0007669"/>
    <property type="project" value="TreeGrafter"/>
</dbReference>
<feature type="transmembrane region" description="Helical" evidence="15">
    <location>
        <begin position="360"/>
        <end position="376"/>
    </location>
</feature>
<protein>
    <recommendedName>
        <fullName evidence="3">ferric-chelate reductase (NADPH)</fullName>
        <ecNumber evidence="3">1.16.1.9</ecNumber>
    </recommendedName>
</protein>
<dbReference type="PROSITE" id="PS51384">
    <property type="entry name" value="FAD_FR"/>
    <property type="match status" value="1"/>
</dbReference>
<dbReference type="InterPro" id="IPR013130">
    <property type="entry name" value="Fe3_Rdtase_TM_dom"/>
</dbReference>
<keyword evidence="4" id="KW-0813">Transport</keyword>
<evidence type="ECO:0000256" key="12">
    <source>
        <dbReference type="ARBA" id="ARBA00023180"/>
    </source>
</evidence>
<dbReference type="Gene3D" id="3.40.50.80">
    <property type="entry name" value="Nucleotide-binding domain of ferredoxin-NADP reductase (FNR) module"/>
    <property type="match status" value="1"/>
</dbReference>
<evidence type="ECO:0000256" key="6">
    <source>
        <dbReference type="ARBA" id="ARBA00022692"/>
    </source>
</evidence>
<dbReference type="SUPFAM" id="SSF52343">
    <property type="entry name" value="Ferredoxin reductase-like, C-terminal NADP-linked domain"/>
    <property type="match status" value="1"/>
</dbReference>
<dbReference type="GO" id="GO:0005886">
    <property type="term" value="C:plasma membrane"/>
    <property type="evidence" value="ECO:0007669"/>
    <property type="project" value="UniProtKB-SubCell"/>
</dbReference>
<evidence type="ECO:0000256" key="15">
    <source>
        <dbReference type="SAM" id="Phobius"/>
    </source>
</evidence>
<comment type="subcellular location">
    <subcellularLocation>
        <location evidence="1">Cell membrane</location>
        <topology evidence="1">Multi-pass membrane protein</topology>
    </subcellularLocation>
</comment>
<dbReference type="PANTHER" id="PTHR32361">
    <property type="entry name" value="FERRIC/CUPRIC REDUCTASE TRANSMEMBRANE COMPONENT"/>
    <property type="match status" value="1"/>
</dbReference>
<feature type="region of interest" description="Disordered" evidence="14">
    <location>
        <begin position="793"/>
        <end position="818"/>
    </location>
</feature>
<evidence type="ECO:0000256" key="11">
    <source>
        <dbReference type="ARBA" id="ARBA00023136"/>
    </source>
</evidence>
<feature type="compositionally biased region" description="Polar residues" evidence="14">
    <location>
        <begin position="514"/>
        <end position="525"/>
    </location>
</feature>
<keyword evidence="12" id="KW-0325">Glycoprotein</keyword>
<keyword evidence="6 15" id="KW-0812">Transmembrane</keyword>
<feature type="transmembrane region" description="Helical" evidence="15">
    <location>
        <begin position="89"/>
        <end position="107"/>
    </location>
</feature>
<dbReference type="AlphaFoldDB" id="A0A8H3TTK5"/>
<dbReference type="GO" id="GO:0015677">
    <property type="term" value="P:copper ion import"/>
    <property type="evidence" value="ECO:0007669"/>
    <property type="project" value="TreeGrafter"/>
</dbReference>
<keyword evidence="9" id="KW-0560">Oxidoreductase</keyword>
<feature type="domain" description="FAD-binding FR-type" evidence="16">
    <location>
        <begin position="532"/>
        <end position="676"/>
    </location>
</feature>
<evidence type="ECO:0000256" key="1">
    <source>
        <dbReference type="ARBA" id="ARBA00004651"/>
    </source>
</evidence>
<dbReference type="OrthoDB" id="10006946at2759"/>
<keyword evidence="11 15" id="KW-0472">Membrane</keyword>
<feature type="compositionally biased region" description="Basic residues" evidence="14">
    <location>
        <begin position="877"/>
        <end position="889"/>
    </location>
</feature>
<evidence type="ECO:0000259" key="16">
    <source>
        <dbReference type="PROSITE" id="PS51384"/>
    </source>
</evidence>
<reference evidence="17" key="1">
    <citation type="submission" date="2020-07" db="EMBL/GenBank/DDBJ databases">
        <title>Draft Genome Sequence of a Deep-Sea Yeast, Naganishia (Cryptococcus) liquefaciens strain N6.</title>
        <authorList>
            <person name="Han Y.W."/>
            <person name="Kajitani R."/>
            <person name="Morimoto H."/>
            <person name="Parhat M."/>
            <person name="Tsubouchi H."/>
            <person name="Bakenova O."/>
            <person name="Ogata M."/>
            <person name="Argunhan B."/>
            <person name="Aoki R."/>
            <person name="Kajiwara S."/>
            <person name="Itoh T."/>
            <person name="Iwasaki H."/>
        </authorList>
    </citation>
    <scope>NUCLEOTIDE SEQUENCE</scope>
    <source>
        <strain evidence="17">N6</strain>
    </source>
</reference>
<dbReference type="Gene3D" id="2.40.30.10">
    <property type="entry name" value="Translation factors"/>
    <property type="match status" value="1"/>
</dbReference>
<dbReference type="EMBL" id="BLZA01000019">
    <property type="protein sequence ID" value="GHJ86691.1"/>
    <property type="molecule type" value="Genomic_DNA"/>
</dbReference>
<organism evidence="17 18">
    <name type="scientific">Naganishia liquefaciens</name>
    <dbReference type="NCBI Taxonomy" id="104408"/>
    <lineage>
        <taxon>Eukaryota</taxon>
        <taxon>Fungi</taxon>
        <taxon>Dikarya</taxon>
        <taxon>Basidiomycota</taxon>
        <taxon>Agaricomycotina</taxon>
        <taxon>Tremellomycetes</taxon>
        <taxon>Filobasidiales</taxon>
        <taxon>Filobasidiaceae</taxon>
        <taxon>Naganishia</taxon>
    </lineage>
</organism>
<dbReference type="InterPro" id="IPR039261">
    <property type="entry name" value="FNR_nucleotide-bd"/>
</dbReference>
<keyword evidence="8 15" id="KW-1133">Transmembrane helix</keyword>
<dbReference type="CDD" id="cd06186">
    <property type="entry name" value="NOX_Duox_like_FAD_NADP"/>
    <property type="match status" value="1"/>
</dbReference>
<evidence type="ECO:0000256" key="14">
    <source>
        <dbReference type="SAM" id="MobiDB-lite"/>
    </source>
</evidence>
<evidence type="ECO:0000256" key="2">
    <source>
        <dbReference type="ARBA" id="ARBA00006278"/>
    </source>
</evidence>
<evidence type="ECO:0000313" key="18">
    <source>
        <dbReference type="Proteomes" id="UP000620104"/>
    </source>
</evidence>
<dbReference type="Pfam" id="PF08022">
    <property type="entry name" value="FAD_binding_8"/>
    <property type="match status" value="1"/>
</dbReference>
<comment type="caution">
    <text evidence="17">The sequence shown here is derived from an EMBL/GenBank/DDBJ whole genome shotgun (WGS) entry which is preliminary data.</text>
</comment>
<feature type="transmembrane region" description="Helical" evidence="15">
    <location>
        <begin position="309"/>
        <end position="330"/>
    </location>
</feature>
<feature type="region of interest" description="Disordered" evidence="14">
    <location>
        <begin position="407"/>
        <end position="431"/>
    </location>
</feature>
<dbReference type="SFLD" id="SFLDS00052">
    <property type="entry name" value="Ferric_Reductase_Domain"/>
    <property type="match status" value="1"/>
</dbReference>
<evidence type="ECO:0000256" key="5">
    <source>
        <dbReference type="ARBA" id="ARBA00022475"/>
    </source>
</evidence>
<feature type="transmembrane region" description="Helical" evidence="15">
    <location>
        <begin position="220"/>
        <end position="239"/>
    </location>
</feature>